<evidence type="ECO:0000313" key="2">
    <source>
        <dbReference type="Proteomes" id="UP001596012"/>
    </source>
</evidence>
<accession>A0ABV8YXB4</accession>
<proteinExistence type="predicted"/>
<keyword evidence="2" id="KW-1185">Reference proteome</keyword>
<dbReference type="EMBL" id="JBHSFG010000052">
    <property type="protein sequence ID" value="MFC4468730.1"/>
    <property type="molecule type" value="Genomic_DNA"/>
</dbReference>
<sequence>MSLHAVVSGDVEQAAAYGLVDVTKVFVDRGLLVKLVQRDIGVSRDRPRVSDRHGLPIAWEGPRAPLHPFGRLSKVWRAASVLRVKAGLECELCDRSAGMALSRLF</sequence>
<dbReference type="Proteomes" id="UP001596012">
    <property type="component" value="Unassembled WGS sequence"/>
</dbReference>
<name>A0ABV8YXB4_9ACTN</name>
<evidence type="ECO:0000313" key="1">
    <source>
        <dbReference type="EMBL" id="MFC4468730.1"/>
    </source>
</evidence>
<protein>
    <submittedName>
        <fullName evidence="1">Uncharacterized protein</fullName>
    </submittedName>
</protein>
<reference evidence="2" key="1">
    <citation type="journal article" date="2019" name="Int. J. Syst. Evol. Microbiol.">
        <title>The Global Catalogue of Microorganisms (GCM) 10K type strain sequencing project: providing services to taxonomists for standard genome sequencing and annotation.</title>
        <authorList>
            <consortium name="The Broad Institute Genomics Platform"/>
            <consortium name="The Broad Institute Genome Sequencing Center for Infectious Disease"/>
            <person name="Wu L."/>
            <person name="Ma J."/>
        </authorList>
    </citation>
    <scope>NUCLEOTIDE SEQUENCE [LARGE SCALE GENOMIC DNA]</scope>
    <source>
        <strain evidence="2">DT43</strain>
    </source>
</reference>
<dbReference type="RefSeq" id="WP_386346853.1">
    <property type="nucleotide sequence ID" value="NZ_JBHSFG010000052.1"/>
</dbReference>
<gene>
    <name evidence="1" type="ORF">ACFPH6_30070</name>
</gene>
<organism evidence="1 2">
    <name type="scientific">Streptomyces xiangluensis</name>
    <dbReference type="NCBI Taxonomy" id="2665720"/>
    <lineage>
        <taxon>Bacteria</taxon>
        <taxon>Bacillati</taxon>
        <taxon>Actinomycetota</taxon>
        <taxon>Actinomycetes</taxon>
        <taxon>Kitasatosporales</taxon>
        <taxon>Streptomycetaceae</taxon>
        <taxon>Streptomyces</taxon>
    </lineage>
</organism>
<comment type="caution">
    <text evidence="1">The sequence shown here is derived from an EMBL/GenBank/DDBJ whole genome shotgun (WGS) entry which is preliminary data.</text>
</comment>